<keyword evidence="2 4" id="KW-0689">Ribosomal protein</keyword>
<dbReference type="PROSITE" id="PS00361">
    <property type="entry name" value="RIBOSOMAL_S10"/>
    <property type="match status" value="1"/>
</dbReference>
<dbReference type="PANTHER" id="PTHR11700">
    <property type="entry name" value="30S RIBOSOMAL PROTEIN S10 FAMILY MEMBER"/>
    <property type="match status" value="1"/>
</dbReference>
<protein>
    <recommendedName>
        <fullName evidence="4">Small ribosomal subunit protein uS10</fullName>
    </recommendedName>
</protein>
<dbReference type="HAMAP" id="MF_00508">
    <property type="entry name" value="Ribosomal_uS10"/>
    <property type="match status" value="1"/>
</dbReference>
<evidence type="ECO:0000256" key="2">
    <source>
        <dbReference type="ARBA" id="ARBA00022980"/>
    </source>
</evidence>
<comment type="subunit">
    <text evidence="4">Part of the 30S ribosomal subunit.</text>
</comment>
<evidence type="ECO:0000256" key="1">
    <source>
        <dbReference type="ARBA" id="ARBA00007102"/>
    </source>
</evidence>
<dbReference type="NCBIfam" id="TIGR01049">
    <property type="entry name" value="rpsJ_bact"/>
    <property type="match status" value="1"/>
</dbReference>
<dbReference type="Proteomes" id="UP000034536">
    <property type="component" value="Unassembled WGS sequence"/>
</dbReference>
<name>A0A0G0FGD6_9BACT</name>
<comment type="similarity">
    <text evidence="1 4">Belongs to the universal ribosomal protein uS10 family.</text>
</comment>
<evidence type="ECO:0000313" key="6">
    <source>
        <dbReference type="EMBL" id="KKP86545.1"/>
    </source>
</evidence>
<keyword evidence="3 4" id="KW-0687">Ribonucleoprotein</keyword>
<dbReference type="GO" id="GO:0000049">
    <property type="term" value="F:tRNA binding"/>
    <property type="evidence" value="ECO:0007669"/>
    <property type="project" value="UniProtKB-UniRule"/>
</dbReference>
<dbReference type="GO" id="GO:1990904">
    <property type="term" value="C:ribonucleoprotein complex"/>
    <property type="evidence" value="ECO:0007669"/>
    <property type="project" value="UniProtKB-KW"/>
</dbReference>
<dbReference type="InterPro" id="IPR027486">
    <property type="entry name" value="Ribosomal_uS10_dom"/>
</dbReference>
<evidence type="ECO:0000256" key="4">
    <source>
        <dbReference type="HAMAP-Rule" id="MF_00508"/>
    </source>
</evidence>
<dbReference type="InterPro" id="IPR018268">
    <property type="entry name" value="Ribosomal_uS10_CS"/>
</dbReference>
<gene>
    <name evidence="4" type="primary">rpsJ</name>
    <name evidence="6" type="ORF">UR89_C0020G0001</name>
</gene>
<feature type="domain" description="Small ribosomal subunit protein uS10" evidence="5">
    <location>
        <begin position="7"/>
        <end position="101"/>
    </location>
</feature>
<dbReference type="GO" id="GO:0005840">
    <property type="term" value="C:ribosome"/>
    <property type="evidence" value="ECO:0007669"/>
    <property type="project" value="UniProtKB-KW"/>
</dbReference>
<accession>A0A0G0FGD6</accession>
<evidence type="ECO:0000313" key="7">
    <source>
        <dbReference type="Proteomes" id="UP000034536"/>
    </source>
</evidence>
<dbReference type="InterPro" id="IPR001848">
    <property type="entry name" value="Ribosomal_uS10"/>
</dbReference>
<reference evidence="6 7" key="1">
    <citation type="journal article" date="2015" name="Nature">
        <title>rRNA introns, odd ribosomes, and small enigmatic genomes across a large radiation of phyla.</title>
        <authorList>
            <person name="Brown C.T."/>
            <person name="Hug L.A."/>
            <person name="Thomas B.C."/>
            <person name="Sharon I."/>
            <person name="Castelle C.J."/>
            <person name="Singh A."/>
            <person name="Wilkins M.J."/>
            <person name="Williams K.H."/>
            <person name="Banfield J.F."/>
        </authorList>
    </citation>
    <scope>NUCLEOTIDE SEQUENCE [LARGE SCALE GENOMIC DNA]</scope>
</reference>
<dbReference type="EMBL" id="LBQX01000020">
    <property type="protein sequence ID" value="KKP86545.1"/>
    <property type="molecule type" value="Genomic_DNA"/>
</dbReference>
<dbReference type="Pfam" id="PF00338">
    <property type="entry name" value="Ribosomal_S10"/>
    <property type="match status" value="1"/>
</dbReference>
<dbReference type="FunFam" id="3.30.70.600:FF:000003">
    <property type="entry name" value="30S ribosomal protein S10"/>
    <property type="match status" value="1"/>
</dbReference>
<dbReference type="PATRIC" id="fig|1618479.3.peg.336"/>
<dbReference type="SUPFAM" id="SSF54999">
    <property type="entry name" value="Ribosomal protein S10"/>
    <property type="match status" value="1"/>
</dbReference>
<sequence>MPKGRIRIRLKSYDHRLIDETCQKIVDTAIRTGASIIGPIPLPTRIEVYVVNKSPFIDKDARDHFGMKIHKRLIDIVNPTNQTIDSLMHLELPAGVEVEVKM</sequence>
<dbReference type="GO" id="GO:0003735">
    <property type="term" value="F:structural constituent of ribosome"/>
    <property type="evidence" value="ECO:0007669"/>
    <property type="project" value="InterPro"/>
</dbReference>
<organism evidence="6 7">
    <name type="scientific">Candidatus Roizmanbacteria bacterium GW2011_GWA2_35_8</name>
    <dbReference type="NCBI Taxonomy" id="1618479"/>
    <lineage>
        <taxon>Bacteria</taxon>
        <taxon>Candidatus Roizmaniibacteriota</taxon>
    </lineage>
</organism>
<dbReference type="NCBIfam" id="NF001861">
    <property type="entry name" value="PRK00596.1"/>
    <property type="match status" value="1"/>
</dbReference>
<dbReference type="SMART" id="SM01403">
    <property type="entry name" value="Ribosomal_S10"/>
    <property type="match status" value="1"/>
</dbReference>
<dbReference type="Gene3D" id="3.30.70.600">
    <property type="entry name" value="Ribosomal protein S10 domain"/>
    <property type="match status" value="1"/>
</dbReference>
<dbReference type="GO" id="GO:0006412">
    <property type="term" value="P:translation"/>
    <property type="evidence" value="ECO:0007669"/>
    <property type="project" value="UniProtKB-UniRule"/>
</dbReference>
<evidence type="ECO:0000256" key="3">
    <source>
        <dbReference type="ARBA" id="ARBA00023274"/>
    </source>
</evidence>
<dbReference type="AlphaFoldDB" id="A0A0G0FGD6"/>
<proteinExistence type="inferred from homology"/>
<comment type="caution">
    <text evidence="6">The sequence shown here is derived from an EMBL/GenBank/DDBJ whole genome shotgun (WGS) entry which is preliminary data.</text>
</comment>
<evidence type="ECO:0000259" key="5">
    <source>
        <dbReference type="SMART" id="SM01403"/>
    </source>
</evidence>
<dbReference type="PRINTS" id="PR00971">
    <property type="entry name" value="RIBOSOMALS10"/>
</dbReference>
<comment type="function">
    <text evidence="4">Involved in the binding of tRNA to the ribosomes.</text>
</comment>
<dbReference type="InterPro" id="IPR036838">
    <property type="entry name" value="Ribosomal_uS10_dom_sf"/>
</dbReference>